<reference evidence="9" key="2">
    <citation type="submission" date="2020-09" db="EMBL/GenBank/DDBJ databases">
        <authorList>
            <person name="Sun Q."/>
            <person name="Ohkuma M."/>
        </authorList>
    </citation>
    <scope>NUCLEOTIDE SEQUENCE</scope>
    <source>
        <strain evidence="9">JCM 15325</strain>
    </source>
</reference>
<keyword evidence="5 7" id="KW-1133">Transmembrane helix</keyword>
<dbReference type="GO" id="GO:0004252">
    <property type="term" value="F:serine-type endopeptidase activity"/>
    <property type="evidence" value="ECO:0007669"/>
    <property type="project" value="InterPro"/>
</dbReference>
<keyword evidence="9" id="KW-0645">Protease</keyword>
<evidence type="ECO:0000256" key="2">
    <source>
        <dbReference type="ARBA" id="ARBA00009045"/>
    </source>
</evidence>
<accession>A0A917S2E0</accession>
<protein>
    <submittedName>
        <fullName evidence="9">Rhomboid protease YdcA</fullName>
    </submittedName>
</protein>
<feature type="transmembrane region" description="Helical" evidence="7">
    <location>
        <begin position="127"/>
        <end position="145"/>
    </location>
</feature>
<dbReference type="SUPFAM" id="SSF144091">
    <property type="entry name" value="Rhomboid-like"/>
    <property type="match status" value="1"/>
</dbReference>
<sequence>MFIRNEPFKFFLKQYPVTSLILAVDIAVYLMLLITGTWKTAPFFAYQIFQSLVGSNAAIMQGAWWELITPIFLHITFSHILFNAFSILIFAPALEAMLGRWRFLIAFLGTGIISNVAALFLESPGFSHYGASAAVFGLLGIYLYLTIFRGYLVSRQDRMVIIVMIIIGMISSFADPNVDVLGHFTGFLSGFLLGPVLFMNAPTR</sequence>
<dbReference type="InterPro" id="IPR035952">
    <property type="entry name" value="Rhomboid-like_sf"/>
</dbReference>
<comment type="caution">
    <text evidence="9">The sequence shown here is derived from an EMBL/GenBank/DDBJ whole genome shotgun (WGS) entry which is preliminary data.</text>
</comment>
<evidence type="ECO:0000256" key="6">
    <source>
        <dbReference type="ARBA" id="ARBA00023136"/>
    </source>
</evidence>
<feature type="transmembrane region" description="Helical" evidence="7">
    <location>
        <begin position="15"/>
        <end position="36"/>
    </location>
</feature>
<evidence type="ECO:0000256" key="1">
    <source>
        <dbReference type="ARBA" id="ARBA00004141"/>
    </source>
</evidence>
<evidence type="ECO:0000256" key="7">
    <source>
        <dbReference type="SAM" id="Phobius"/>
    </source>
</evidence>
<evidence type="ECO:0000256" key="5">
    <source>
        <dbReference type="ARBA" id="ARBA00022989"/>
    </source>
</evidence>
<dbReference type="PANTHER" id="PTHR43731:SF14">
    <property type="entry name" value="PRESENILIN-ASSOCIATED RHOMBOID-LIKE PROTEIN, MITOCHONDRIAL"/>
    <property type="match status" value="1"/>
</dbReference>
<dbReference type="GO" id="GO:0016020">
    <property type="term" value="C:membrane"/>
    <property type="evidence" value="ECO:0007669"/>
    <property type="project" value="UniProtKB-SubCell"/>
</dbReference>
<dbReference type="Proteomes" id="UP000654670">
    <property type="component" value="Unassembled WGS sequence"/>
</dbReference>
<feature type="transmembrane region" description="Helical" evidence="7">
    <location>
        <begin position="157"/>
        <end position="174"/>
    </location>
</feature>
<feature type="transmembrane region" description="Helical" evidence="7">
    <location>
        <begin position="103"/>
        <end position="121"/>
    </location>
</feature>
<evidence type="ECO:0000313" key="10">
    <source>
        <dbReference type="Proteomes" id="UP000654670"/>
    </source>
</evidence>
<dbReference type="EMBL" id="BMOK01000005">
    <property type="protein sequence ID" value="GGL52945.1"/>
    <property type="molecule type" value="Genomic_DNA"/>
</dbReference>
<keyword evidence="6 7" id="KW-0472">Membrane</keyword>
<feature type="transmembrane region" description="Helical" evidence="7">
    <location>
        <begin position="180"/>
        <end position="199"/>
    </location>
</feature>
<feature type="transmembrane region" description="Helical" evidence="7">
    <location>
        <begin position="71"/>
        <end position="91"/>
    </location>
</feature>
<dbReference type="InterPro" id="IPR050925">
    <property type="entry name" value="Rhomboid_protease_S54"/>
</dbReference>
<name>A0A917S2E0_9BACL</name>
<proteinExistence type="inferred from homology"/>
<dbReference type="Pfam" id="PF01694">
    <property type="entry name" value="Rhomboid"/>
    <property type="match status" value="1"/>
</dbReference>
<comment type="subcellular location">
    <subcellularLocation>
        <location evidence="1">Membrane</location>
        <topology evidence="1">Multi-pass membrane protein</topology>
    </subcellularLocation>
</comment>
<keyword evidence="4" id="KW-0378">Hydrolase</keyword>
<comment type="similarity">
    <text evidence="2">Belongs to the peptidase S54 family.</text>
</comment>
<evidence type="ECO:0000313" key="9">
    <source>
        <dbReference type="EMBL" id="GGL52945.1"/>
    </source>
</evidence>
<organism evidence="9 10">
    <name type="scientific">Sporolactobacillus putidus</name>
    <dbReference type="NCBI Taxonomy" id="492735"/>
    <lineage>
        <taxon>Bacteria</taxon>
        <taxon>Bacillati</taxon>
        <taxon>Bacillota</taxon>
        <taxon>Bacilli</taxon>
        <taxon>Bacillales</taxon>
        <taxon>Sporolactobacillaceae</taxon>
        <taxon>Sporolactobacillus</taxon>
    </lineage>
</organism>
<keyword evidence="3 7" id="KW-0812">Transmembrane</keyword>
<dbReference type="GO" id="GO:0006508">
    <property type="term" value="P:proteolysis"/>
    <property type="evidence" value="ECO:0007669"/>
    <property type="project" value="UniProtKB-KW"/>
</dbReference>
<feature type="transmembrane region" description="Helical" evidence="7">
    <location>
        <begin position="43"/>
        <end position="65"/>
    </location>
</feature>
<keyword evidence="10" id="KW-1185">Reference proteome</keyword>
<evidence type="ECO:0000256" key="4">
    <source>
        <dbReference type="ARBA" id="ARBA00022801"/>
    </source>
</evidence>
<dbReference type="RefSeq" id="WP_188802593.1">
    <property type="nucleotide sequence ID" value="NZ_BMOK01000005.1"/>
</dbReference>
<evidence type="ECO:0000259" key="8">
    <source>
        <dbReference type="Pfam" id="PF01694"/>
    </source>
</evidence>
<gene>
    <name evidence="9" type="primary">ydcA</name>
    <name evidence="9" type="ORF">GCM10007968_16240</name>
</gene>
<dbReference type="PANTHER" id="PTHR43731">
    <property type="entry name" value="RHOMBOID PROTEASE"/>
    <property type="match status" value="1"/>
</dbReference>
<evidence type="ECO:0000256" key="3">
    <source>
        <dbReference type="ARBA" id="ARBA00022692"/>
    </source>
</evidence>
<dbReference type="Gene3D" id="1.20.1540.10">
    <property type="entry name" value="Rhomboid-like"/>
    <property type="match status" value="1"/>
</dbReference>
<dbReference type="InterPro" id="IPR022764">
    <property type="entry name" value="Peptidase_S54_rhomboid_dom"/>
</dbReference>
<dbReference type="AlphaFoldDB" id="A0A917S2E0"/>
<feature type="domain" description="Peptidase S54 rhomboid" evidence="8">
    <location>
        <begin position="62"/>
        <end position="198"/>
    </location>
</feature>
<reference evidence="9" key="1">
    <citation type="journal article" date="2014" name="Int. J. Syst. Evol. Microbiol.">
        <title>Complete genome sequence of Corynebacterium casei LMG S-19264T (=DSM 44701T), isolated from a smear-ripened cheese.</title>
        <authorList>
            <consortium name="US DOE Joint Genome Institute (JGI-PGF)"/>
            <person name="Walter F."/>
            <person name="Albersmeier A."/>
            <person name="Kalinowski J."/>
            <person name="Ruckert C."/>
        </authorList>
    </citation>
    <scope>NUCLEOTIDE SEQUENCE</scope>
    <source>
        <strain evidence="9">JCM 15325</strain>
    </source>
</reference>